<comment type="caution">
    <text evidence="1">The sequence shown here is derived from an EMBL/GenBank/DDBJ whole genome shotgun (WGS) entry which is preliminary data.</text>
</comment>
<sequence length="150" mass="15794">MRAASPCPGHRRVTAGCSSCGSASPEAVLFLTPLPITVRRSSLSESDSCVPWRGEQVQVQVRDVGMTIPPGFAGGGGAVFDATGFKPLCLGSVQNRKYVICAALATVLPPLLLQSSSPFEDHVCPHNCWRTSDGCSPCASPKAPPQEEFH</sequence>
<dbReference type="EMBL" id="JARO02006538">
    <property type="protein sequence ID" value="KPP65112.1"/>
    <property type="molecule type" value="Genomic_DNA"/>
</dbReference>
<protein>
    <submittedName>
        <fullName evidence="1">Uncharacterized protein</fullName>
    </submittedName>
</protein>
<accession>A0A0P7TUW2</accession>
<gene>
    <name evidence="1" type="ORF">Z043_116491</name>
</gene>
<dbReference type="Proteomes" id="UP000034805">
    <property type="component" value="Unassembled WGS sequence"/>
</dbReference>
<organism evidence="1 2">
    <name type="scientific">Scleropages formosus</name>
    <name type="common">Asian bonytongue</name>
    <name type="synonym">Osteoglossum formosum</name>
    <dbReference type="NCBI Taxonomy" id="113540"/>
    <lineage>
        <taxon>Eukaryota</taxon>
        <taxon>Metazoa</taxon>
        <taxon>Chordata</taxon>
        <taxon>Craniata</taxon>
        <taxon>Vertebrata</taxon>
        <taxon>Euteleostomi</taxon>
        <taxon>Actinopterygii</taxon>
        <taxon>Neopterygii</taxon>
        <taxon>Teleostei</taxon>
        <taxon>Osteoglossocephala</taxon>
        <taxon>Osteoglossomorpha</taxon>
        <taxon>Osteoglossiformes</taxon>
        <taxon>Osteoglossidae</taxon>
        <taxon>Scleropages</taxon>
    </lineage>
</organism>
<dbReference type="AlphaFoldDB" id="A0A0P7TUW2"/>
<evidence type="ECO:0000313" key="2">
    <source>
        <dbReference type="Proteomes" id="UP000034805"/>
    </source>
</evidence>
<proteinExistence type="predicted"/>
<reference evidence="1 2" key="1">
    <citation type="submission" date="2015-08" db="EMBL/GenBank/DDBJ databases">
        <title>The genome of the Asian arowana (Scleropages formosus).</title>
        <authorList>
            <person name="Tan M.H."/>
            <person name="Gan H.M."/>
            <person name="Croft L.J."/>
            <person name="Austin C.M."/>
        </authorList>
    </citation>
    <scope>NUCLEOTIDE SEQUENCE [LARGE SCALE GENOMIC DNA]</scope>
    <source>
        <strain evidence="1">Aro1</strain>
    </source>
</reference>
<evidence type="ECO:0000313" key="1">
    <source>
        <dbReference type="EMBL" id="KPP65112.1"/>
    </source>
</evidence>
<name>A0A0P7TUW2_SCLFO</name>